<reference evidence="2" key="1">
    <citation type="submission" date="2016-03" db="EMBL/GenBank/DDBJ databases">
        <title>Characterization of Acinetobacter baumannii phage vB_AbaM_ME3.</title>
        <authorList>
            <person name="Buttimer C.T.H."/>
            <person name="Elbreki M."/>
            <person name="Coffey A."/>
        </authorList>
    </citation>
    <scope>NUCLEOTIDE SEQUENCE [LARGE SCALE GENOMIC DNA]</scope>
</reference>
<evidence type="ECO:0000313" key="2">
    <source>
        <dbReference type="Proteomes" id="UP000225947"/>
    </source>
</evidence>
<name>A0A172Q0U4_9CAUD</name>
<sequence>MLGKCFKLKDSSLSHTFHIHSVDDVKGNIRLNYSQYKNNPSVLGNIAIGDVTILNNIHWIKGDITHTDKGVITHQVNTLGRSGSGVVVPIKKMYQGWEEEYLAFIEDNKDDLLGKVSFNSINSDLFIANIFSQFRISRIPSRNTCLSSLEQGLQQVKTLAKNAKIPVYVPYKLASDRGGMSWEDEVFPLLTSVFEDGLVDLYIVEYTP</sequence>
<dbReference type="EMBL" id="KU935715">
    <property type="protein sequence ID" value="AND75457.1"/>
    <property type="molecule type" value="Genomic_DNA"/>
</dbReference>
<accession>A0A172Q0U4</accession>
<dbReference type="Gene3D" id="3.40.220.10">
    <property type="entry name" value="Leucine Aminopeptidase, subunit E, domain 1"/>
    <property type="match status" value="1"/>
</dbReference>
<dbReference type="SMR" id="A0A172Q0U4"/>
<dbReference type="SUPFAM" id="SSF52949">
    <property type="entry name" value="Macro domain-like"/>
    <property type="match status" value="1"/>
</dbReference>
<organism evidence="1 2">
    <name type="scientific">Acinetobacter phage vB_AbaM_ME3</name>
    <dbReference type="NCBI Taxonomy" id="1837876"/>
    <lineage>
        <taxon>Viruses</taxon>
        <taxon>Duplodnaviria</taxon>
        <taxon>Heunggongvirae</taxon>
        <taxon>Uroviricota</taxon>
        <taxon>Caudoviricetes</taxon>
        <taxon>Metrivirus</taxon>
        <taxon>Metrivirus ME3</taxon>
    </lineage>
</organism>
<dbReference type="OrthoDB" id="15963at10239"/>
<keyword evidence="2" id="KW-1185">Reference proteome</keyword>
<proteinExistence type="predicted"/>
<dbReference type="InterPro" id="IPR043472">
    <property type="entry name" value="Macro_dom-like"/>
</dbReference>
<protein>
    <submittedName>
        <fullName evidence="1">Appr-1-p processing protein</fullName>
    </submittedName>
</protein>
<gene>
    <name evidence="1" type="ORF">ME3_296</name>
</gene>
<evidence type="ECO:0000313" key="1">
    <source>
        <dbReference type="EMBL" id="AND75457.1"/>
    </source>
</evidence>
<dbReference type="Proteomes" id="UP000225947">
    <property type="component" value="Segment"/>
</dbReference>